<protein>
    <recommendedName>
        <fullName evidence="4">3-deoxy-manno-octulosonate cytidylyltransferase</fullName>
        <ecNumber evidence="4">2.7.7.38</ecNumber>
    </recommendedName>
    <alternativeName>
        <fullName evidence="4">CMP-2-keto-3-deoxyoctulosonic acid synthase</fullName>
        <shortName evidence="4">CKS</shortName>
        <shortName evidence="4">CMP-KDO synthase</shortName>
    </alternativeName>
</protein>
<proteinExistence type="inferred from homology"/>
<dbReference type="CDD" id="cd02517">
    <property type="entry name" value="CMP-KDO-Synthetase"/>
    <property type="match status" value="1"/>
</dbReference>
<dbReference type="NCBIfam" id="TIGR00466">
    <property type="entry name" value="kdsB"/>
    <property type="match status" value="1"/>
</dbReference>
<dbReference type="Pfam" id="PF02348">
    <property type="entry name" value="CTP_transf_3"/>
    <property type="match status" value="1"/>
</dbReference>
<dbReference type="InterPro" id="IPR003329">
    <property type="entry name" value="Cytidylyl_trans"/>
</dbReference>
<dbReference type="EC" id="2.7.7.38" evidence="4"/>
<dbReference type="EMBL" id="DRBW01000008">
    <property type="protein sequence ID" value="HDM89609.1"/>
    <property type="molecule type" value="Genomic_DNA"/>
</dbReference>
<comment type="similarity">
    <text evidence="4">Belongs to the KdsB family.</text>
</comment>
<organism evidence="5">
    <name type="scientific">candidate division WOR-3 bacterium</name>
    <dbReference type="NCBI Taxonomy" id="2052148"/>
    <lineage>
        <taxon>Bacteria</taxon>
        <taxon>Bacteria division WOR-3</taxon>
    </lineage>
</organism>
<evidence type="ECO:0000256" key="4">
    <source>
        <dbReference type="HAMAP-Rule" id="MF_00057"/>
    </source>
</evidence>
<dbReference type="PANTHER" id="PTHR42866:SF2">
    <property type="entry name" value="3-DEOXY-MANNO-OCTULOSONATE CYTIDYLYLTRANSFERASE, MITOCHONDRIAL"/>
    <property type="match status" value="1"/>
</dbReference>
<evidence type="ECO:0000256" key="3">
    <source>
        <dbReference type="ARBA" id="ARBA00022985"/>
    </source>
</evidence>
<dbReference type="InterPro" id="IPR004528">
    <property type="entry name" value="KdsB"/>
</dbReference>
<evidence type="ECO:0000313" key="5">
    <source>
        <dbReference type="EMBL" id="HDM89609.1"/>
    </source>
</evidence>
<dbReference type="GO" id="GO:0008690">
    <property type="term" value="F:3-deoxy-manno-octulosonate cytidylyltransferase activity"/>
    <property type="evidence" value="ECO:0007669"/>
    <property type="project" value="UniProtKB-UniRule"/>
</dbReference>
<keyword evidence="3 4" id="KW-0448">Lipopolysaccharide biosynthesis</keyword>
<dbReference type="GO" id="GO:0005829">
    <property type="term" value="C:cytosol"/>
    <property type="evidence" value="ECO:0007669"/>
    <property type="project" value="TreeGrafter"/>
</dbReference>
<dbReference type="UniPathway" id="UPA00358">
    <property type="reaction ID" value="UER00476"/>
</dbReference>
<dbReference type="GO" id="GO:0033468">
    <property type="term" value="P:CMP-keto-3-deoxy-D-manno-octulosonic acid biosynthetic process"/>
    <property type="evidence" value="ECO:0007669"/>
    <property type="project" value="UniProtKB-UniRule"/>
</dbReference>
<sequence length="250" mass="28040">MKTVIVIPARYGSSRLKGKPLREISGKPLIQWVFEGAMESKLADEVLVATDDERIKGVVEGFGGRAVLTPPDVPSGTDRVYKAIEETDFDLVINLQGDEPMVRGGLLDAIIEELRRGEKIVTCAYHPENIDEIGDSNRVKVVLDESGYALYFSRSPIPFIRSGRLRSGDFLIHGGVYGFERETLKRFVKMGEGRLEKLEGLEQLRALERGIRIKVLLSDMPLYPVDTPSDLIRVERVIGTKHEFSEGRNR</sequence>
<keyword evidence="4" id="KW-0963">Cytoplasm</keyword>
<dbReference type="InterPro" id="IPR029044">
    <property type="entry name" value="Nucleotide-diphossugar_trans"/>
</dbReference>
<dbReference type="AlphaFoldDB" id="A0A7C1BCW2"/>
<dbReference type="HAMAP" id="MF_00057">
    <property type="entry name" value="KdsB"/>
    <property type="match status" value="1"/>
</dbReference>
<comment type="function">
    <text evidence="4">Activates KDO (a required 8-carbon sugar) for incorporation into bacterial lipopolysaccharide in Gram-negative bacteria.</text>
</comment>
<name>A0A7C1BCW2_UNCW3</name>
<comment type="catalytic activity">
    <reaction evidence="4">
        <text>3-deoxy-alpha-D-manno-oct-2-ulosonate + CTP = CMP-3-deoxy-beta-D-manno-octulosonate + diphosphate</text>
        <dbReference type="Rhea" id="RHEA:23448"/>
        <dbReference type="ChEBI" id="CHEBI:33019"/>
        <dbReference type="ChEBI" id="CHEBI:37563"/>
        <dbReference type="ChEBI" id="CHEBI:85986"/>
        <dbReference type="ChEBI" id="CHEBI:85987"/>
        <dbReference type="EC" id="2.7.7.38"/>
    </reaction>
</comment>
<comment type="caution">
    <text evidence="5">The sequence shown here is derived from an EMBL/GenBank/DDBJ whole genome shotgun (WGS) entry which is preliminary data.</text>
</comment>
<dbReference type="GO" id="GO:0009103">
    <property type="term" value="P:lipopolysaccharide biosynthetic process"/>
    <property type="evidence" value="ECO:0007669"/>
    <property type="project" value="UniProtKB-UniRule"/>
</dbReference>
<dbReference type="Proteomes" id="UP000885931">
    <property type="component" value="Unassembled WGS sequence"/>
</dbReference>
<dbReference type="Gene3D" id="3.90.550.10">
    <property type="entry name" value="Spore Coat Polysaccharide Biosynthesis Protein SpsA, Chain A"/>
    <property type="match status" value="1"/>
</dbReference>
<evidence type="ECO:0000256" key="1">
    <source>
        <dbReference type="ARBA" id="ARBA00022679"/>
    </source>
</evidence>
<dbReference type="NCBIfam" id="NF003952">
    <property type="entry name" value="PRK05450.1-5"/>
    <property type="match status" value="1"/>
</dbReference>
<gene>
    <name evidence="4 5" type="primary">kdsB</name>
    <name evidence="5" type="ORF">ENG67_00175</name>
</gene>
<dbReference type="NCBIfam" id="NF003950">
    <property type="entry name" value="PRK05450.1-3"/>
    <property type="match status" value="1"/>
</dbReference>
<comment type="subcellular location">
    <subcellularLocation>
        <location evidence="4">Cytoplasm</location>
    </subcellularLocation>
</comment>
<evidence type="ECO:0000256" key="2">
    <source>
        <dbReference type="ARBA" id="ARBA00022695"/>
    </source>
</evidence>
<dbReference type="PANTHER" id="PTHR42866">
    <property type="entry name" value="3-DEOXY-MANNO-OCTULOSONATE CYTIDYLYLTRANSFERASE"/>
    <property type="match status" value="1"/>
</dbReference>
<accession>A0A7C1BCW2</accession>
<comment type="pathway">
    <text evidence="4">Nucleotide-sugar biosynthesis; CMP-3-deoxy-D-manno-octulosonate biosynthesis; CMP-3-deoxy-D-manno-octulosonate from 3-deoxy-D-manno-octulosonate and CTP: step 1/1.</text>
</comment>
<keyword evidence="2 4" id="KW-0548">Nucleotidyltransferase</keyword>
<reference evidence="5" key="1">
    <citation type="journal article" date="2020" name="mSystems">
        <title>Genome- and Community-Level Interaction Insights into Carbon Utilization and Element Cycling Functions of Hydrothermarchaeota in Hydrothermal Sediment.</title>
        <authorList>
            <person name="Zhou Z."/>
            <person name="Liu Y."/>
            <person name="Xu W."/>
            <person name="Pan J."/>
            <person name="Luo Z.H."/>
            <person name="Li M."/>
        </authorList>
    </citation>
    <scope>NUCLEOTIDE SEQUENCE [LARGE SCALE GENOMIC DNA]</scope>
    <source>
        <strain evidence="5">HyVt-237</strain>
    </source>
</reference>
<dbReference type="SUPFAM" id="SSF53448">
    <property type="entry name" value="Nucleotide-diphospho-sugar transferases"/>
    <property type="match status" value="1"/>
</dbReference>
<keyword evidence="1 4" id="KW-0808">Transferase</keyword>